<feature type="region of interest" description="Disordered" evidence="2">
    <location>
        <begin position="504"/>
        <end position="538"/>
    </location>
</feature>
<evidence type="ECO:0000313" key="3">
    <source>
        <dbReference type="EMBL" id="CAD2212930.1"/>
    </source>
</evidence>
<feature type="compositionally biased region" description="Polar residues" evidence="2">
    <location>
        <begin position="337"/>
        <end position="357"/>
    </location>
</feature>
<feature type="compositionally biased region" description="Low complexity" evidence="2">
    <location>
        <begin position="423"/>
        <end position="441"/>
    </location>
</feature>
<dbReference type="VEuPathDB" id="TriTrypDB:ADEAN_000036600"/>
<feature type="region of interest" description="Disordered" evidence="2">
    <location>
        <begin position="550"/>
        <end position="570"/>
    </location>
</feature>
<accession>A0A7G2BZP4</accession>
<feature type="compositionally biased region" description="Polar residues" evidence="2">
    <location>
        <begin position="506"/>
        <end position="518"/>
    </location>
</feature>
<proteinExistence type="predicted"/>
<feature type="region of interest" description="Disordered" evidence="2">
    <location>
        <begin position="213"/>
        <end position="241"/>
    </location>
</feature>
<evidence type="ECO:0000256" key="2">
    <source>
        <dbReference type="SAM" id="MobiDB-lite"/>
    </source>
</evidence>
<keyword evidence="4" id="KW-1185">Reference proteome</keyword>
<dbReference type="AlphaFoldDB" id="A0A7G2BZP4"/>
<name>A0A7G2BZP4_9TRYP</name>
<feature type="region of interest" description="Disordered" evidence="2">
    <location>
        <begin position="316"/>
        <end position="378"/>
    </location>
</feature>
<evidence type="ECO:0000256" key="1">
    <source>
        <dbReference type="SAM" id="Coils"/>
    </source>
</evidence>
<sequence length="711" mass="82510">MNQLIPAPTAAAAYLRYALQSVESFTKGNMTLSHVLLILLEEPYFETMGKFLLLSVLVYYFKHKNRNFLSNNNNNNNETTTTLYGNTLPYYVLGEDTKTALQVYVPQVFDRAMIAARLQQQKQMVKLLKKITNCEGLKQSIKALDQDKNNQSKEIIRAQKLEKWSVLFRRLLVTIFASHYVYVMSTHLFLLKNVVKVITFVFHDREVKKKMAEERLRKKKTKTNNNNNNEESDEDETMMTPPQKSNIFARWWRGGIKNLVMEMAVERMLKKQNQNNNYNTVQNSKHYCPPNPFYEEGLGEEEEEADLKQKIKEMRRRREALQKKQENENHNPNNNEQTRITRVSVSTDSGRTVTFSEPQDETKNNNNNKQKEEDEEEEMMLEELLLSSQCSLSITHLLSILIPNVVKTAEEVVAGVLPLPHQNNNHNNDNNHNNNNNNNNHPHIKEHPRAHVLANMSEIINENDISLLFYLISTEMQKRLNVAEWMTENYENNENKNNIFDRYASPSRSASLDPTSFLNTDNNNNNTNNKEEEEEEVIEYPAGSTVLLDEKGKPMHRNNNNNNKIESLSDDDDLEVGERFHSYQYNKNKNKTKTNHKNKNNLSVLRQRHLLSQQQKEFFDAILLDENFSRLISQICGENQNHNHHHNNYYFPRGAALSQARSYDPSTGTGRLLFYAASLESVAQQCVEEDIALPSASRLFALELVRATCEQ</sequence>
<dbReference type="PANTHER" id="PTHR20916:SF18">
    <property type="entry name" value="IPT_TIG DOMAIN-CONTAINING PROTEIN"/>
    <property type="match status" value="1"/>
</dbReference>
<organism evidence="3 4">
    <name type="scientific">Angomonas deanei</name>
    <dbReference type="NCBI Taxonomy" id="59799"/>
    <lineage>
        <taxon>Eukaryota</taxon>
        <taxon>Discoba</taxon>
        <taxon>Euglenozoa</taxon>
        <taxon>Kinetoplastea</taxon>
        <taxon>Metakinetoplastina</taxon>
        <taxon>Trypanosomatida</taxon>
        <taxon>Trypanosomatidae</taxon>
        <taxon>Strigomonadinae</taxon>
        <taxon>Angomonas</taxon>
    </lineage>
</organism>
<protein>
    <submittedName>
        <fullName evidence="3">Uncharacterized protein</fullName>
    </submittedName>
</protein>
<feature type="compositionally biased region" description="Basic and acidic residues" evidence="2">
    <location>
        <begin position="319"/>
        <end position="329"/>
    </location>
</feature>
<gene>
    <name evidence="3" type="ORF">ADEAN_000036600</name>
</gene>
<feature type="region of interest" description="Disordered" evidence="2">
    <location>
        <begin position="423"/>
        <end position="445"/>
    </location>
</feature>
<dbReference type="Proteomes" id="UP000515908">
    <property type="component" value="Chromosome 01"/>
</dbReference>
<evidence type="ECO:0000313" key="4">
    <source>
        <dbReference type="Proteomes" id="UP000515908"/>
    </source>
</evidence>
<keyword evidence="1" id="KW-0175">Coiled coil</keyword>
<dbReference type="EMBL" id="LR877145">
    <property type="protein sequence ID" value="CAD2212930.1"/>
    <property type="molecule type" value="Genomic_DNA"/>
</dbReference>
<reference evidence="3 4" key="1">
    <citation type="submission" date="2020-08" db="EMBL/GenBank/DDBJ databases">
        <authorList>
            <person name="Newling K."/>
            <person name="Davey J."/>
            <person name="Forrester S."/>
        </authorList>
    </citation>
    <scope>NUCLEOTIDE SEQUENCE [LARGE SCALE GENOMIC DNA]</scope>
    <source>
        <strain evidence="4">Crithidia deanei Carvalho (ATCC PRA-265)</strain>
    </source>
</reference>
<dbReference type="PANTHER" id="PTHR20916">
    <property type="entry name" value="CYSTEINE AND GLYCINE-RICH PROTEIN 2 BINDING PROTEIN"/>
    <property type="match status" value="1"/>
</dbReference>
<feature type="compositionally biased region" description="Low complexity" evidence="2">
    <location>
        <begin position="519"/>
        <end position="528"/>
    </location>
</feature>
<feature type="coiled-coil region" evidence="1">
    <location>
        <begin position="134"/>
        <end position="161"/>
    </location>
</feature>